<keyword evidence="1" id="KW-0732">Signal</keyword>
<evidence type="ECO:0000256" key="1">
    <source>
        <dbReference type="SAM" id="SignalP"/>
    </source>
</evidence>
<evidence type="ECO:0000313" key="3">
    <source>
        <dbReference type="Proteomes" id="UP000594688"/>
    </source>
</evidence>
<organism evidence="2 3">
    <name type="scientific">Candidatus Nitronauta litoralis</name>
    <dbReference type="NCBI Taxonomy" id="2705533"/>
    <lineage>
        <taxon>Bacteria</taxon>
        <taxon>Pseudomonadati</taxon>
        <taxon>Nitrospinota/Tectimicrobiota group</taxon>
        <taxon>Nitrospinota</taxon>
        <taxon>Nitrospinia</taxon>
        <taxon>Nitrospinales</taxon>
        <taxon>Nitrospinaceae</taxon>
        <taxon>Candidatus Nitronauta</taxon>
    </lineage>
</organism>
<dbReference type="AlphaFoldDB" id="A0A7T0FYT0"/>
<name>A0A7T0FYT0_9BACT</name>
<dbReference type="Proteomes" id="UP000594688">
    <property type="component" value="Chromosome"/>
</dbReference>
<evidence type="ECO:0008006" key="4">
    <source>
        <dbReference type="Google" id="ProtNLM"/>
    </source>
</evidence>
<feature type="chain" id="PRO_5032588462" description="Thiol:disulfide interchange protein DsbD N-terminal domain-containing protein" evidence="1">
    <location>
        <begin position="34"/>
        <end position="188"/>
    </location>
</feature>
<dbReference type="KEGG" id="nli:G3M70_00175"/>
<gene>
    <name evidence="2" type="ORF">G3M70_00175</name>
</gene>
<sequence length="188" mass="21374">MHTENYKKIIPPRPCGIVLTVLMSMALSTPAVGFDWNSSHSDSENEKSVAGIRVEAFSDQEVLRPDDQFELNLVVSLDEGWHIYSLESQDDPTLPTRIILKTNLTDVGEDWKESTPTIMKDQILNRMVKVHLDRAEFKRTYVVPGNLGPGHHPVRGFLTFRACDNRVCTMPRKVRFNTLIQIVAKDQV</sequence>
<evidence type="ECO:0000313" key="2">
    <source>
        <dbReference type="EMBL" id="QPJ60390.1"/>
    </source>
</evidence>
<protein>
    <recommendedName>
        <fullName evidence="4">Thiol:disulfide interchange protein DsbD N-terminal domain-containing protein</fullName>
    </recommendedName>
</protein>
<proteinExistence type="predicted"/>
<accession>A0A7T0FYT0</accession>
<reference evidence="2 3" key="1">
    <citation type="submission" date="2020-02" db="EMBL/GenBank/DDBJ databases">
        <title>Genomic and physiological characterization of two novel Nitrospinaceae genera.</title>
        <authorList>
            <person name="Mueller A.J."/>
            <person name="Jung M.-Y."/>
            <person name="Strachan C.R."/>
            <person name="Herbold C.W."/>
            <person name="Kirkegaard R.H."/>
            <person name="Daims H."/>
        </authorList>
    </citation>
    <scope>NUCLEOTIDE SEQUENCE [LARGE SCALE GENOMIC DNA]</scope>
    <source>
        <strain evidence="2">EB</strain>
    </source>
</reference>
<dbReference type="EMBL" id="CP048685">
    <property type="protein sequence ID" value="QPJ60390.1"/>
    <property type="molecule type" value="Genomic_DNA"/>
</dbReference>
<feature type="signal peptide" evidence="1">
    <location>
        <begin position="1"/>
        <end position="33"/>
    </location>
</feature>